<dbReference type="Proteomes" id="UP000761264">
    <property type="component" value="Unassembled WGS sequence"/>
</dbReference>
<dbReference type="Pfam" id="PF17892">
    <property type="entry name" value="Cadherin_5"/>
    <property type="match status" value="1"/>
</dbReference>
<evidence type="ECO:0000256" key="1">
    <source>
        <dbReference type="ARBA" id="ARBA00022729"/>
    </source>
</evidence>
<feature type="domain" description="Cadherin" evidence="5">
    <location>
        <begin position="453"/>
        <end position="553"/>
    </location>
</feature>
<dbReference type="InterPro" id="IPR006860">
    <property type="entry name" value="FecR"/>
</dbReference>
<proteinExistence type="predicted"/>
<dbReference type="SUPFAM" id="SSF51120">
    <property type="entry name" value="beta-Roll"/>
    <property type="match status" value="1"/>
</dbReference>
<dbReference type="PANTHER" id="PTHR45739">
    <property type="entry name" value="MATRIX PROTEIN, PUTATIVE-RELATED"/>
    <property type="match status" value="1"/>
</dbReference>
<name>A0A967EZU8_9PROT</name>
<dbReference type="Pfam" id="PF04773">
    <property type="entry name" value="FecR"/>
    <property type="match status" value="1"/>
</dbReference>
<feature type="region of interest" description="Disordered" evidence="4">
    <location>
        <begin position="301"/>
        <end position="324"/>
    </location>
</feature>
<dbReference type="NCBIfam" id="TIGR04393">
    <property type="entry name" value="rpt_T5SS_PEPC"/>
    <property type="match status" value="8"/>
</dbReference>
<evidence type="ECO:0000259" key="5">
    <source>
        <dbReference type="PROSITE" id="PS50268"/>
    </source>
</evidence>
<dbReference type="InterPro" id="IPR041690">
    <property type="entry name" value="Cadherin_5"/>
</dbReference>
<feature type="compositionally biased region" description="Acidic residues" evidence="4">
    <location>
        <begin position="661"/>
        <end position="674"/>
    </location>
</feature>
<dbReference type="InterPro" id="IPR011049">
    <property type="entry name" value="Serralysin-like_metalloprot_C"/>
</dbReference>
<sequence length="3302" mass="325449">MVKQTYSTEGQTDSALRVIDLSEQSGVVIDAGLLFSADFIRLGDDLLLRGADGEEILLPGYFTQDARPSLETAEGARLTPETVDGLAIPEFPLGYAQAAGVLLGESIGEVQSLNGVASVQRADGSRANLSEGDPIFQGDVVSTGVGSDLGILFIDDTVFSLSANARMVINELIYNPSSTANTMGVSLIQGTFVFITGKVAPSGGMDVETPVGTIGIRGTTVGVQIATFGGSTRIANLVNPETGELGSFSFSNDAGTSTFSLANHFLSVSSANVDPGVPAVGSGQALNAAFGRALNRAVEVQRTINPDRTEDDGEDSEENETEQAEIDQLKAELEEAGLSEEQIDAILNEPAIETAGGPSSEPQAGSGNQPQSQGSGFAAGLEAPAVSEGGGDAAPDGTDVATSSLPPTSSDGDVTTPQSASDSGGDDDPALPPPNTPPILNINSITVVEGGLTAIDSLAVSAIDAESPANAAYTYDLITATNGFVVLRVGAGFQVVSGFTQADLDNGNLFFAHNGDEDDQASFSVTVTDPDGGTSAPKVVPIIVTPVNDAPVLVNNGLSVEQGEMVVLGPANLSATDADNAAAALEFTVSGVTGGQFELADSQGVAVFFFTQQQVIDGAVIFVDDGDGTAPAYSVSVSDGTLASLPDPAEIDFSIPNSPPDADDDSGTGFTADEDSSFTTANVLANDSDPNSGDSLSVAGLDATGTAGLVTDNGDGTFDYDPNGQFDFLAAGETTTDSFAYEISDGNGGTDTATVTVTVTGVNDAPEVDLNGPGPGLGFETIFVRGGAAVGITAAGASVSDVDGSTLTGLTVSIGNVQDGGAEVLSADTTGTAVVVTGNGTASLTLSGGASLAEYEQVLRSLVYENTSPSATAGERSILVQADDGAVANNLSVPAVATVTVASGFVWTNAGGDGAWDNPLNWVSNSVPGDGADVTIADQAGAVAFSSGAVTLQSLSLVNETLNITGGNLAVAGPLSGNGDASVILSGGGLTVGGAGNLAGAFNWTGGALDGGGSLAVTGFATLGGVAPLTLDTALTLSGTGQITNDIGGSGSLVNDGSLTVVGSVALAVPFTNAVGAAIVIDGGLGSGLSTLSFTAGLVQLGTITLTASLATGPTEASLVVTGAPLDNQGSIVSEAGVGGPRSIAADLVNNGTVTINAVTDIAGNGGAHSNEAGATFAANADVTVTNAAAYRNSGSMTFAAAATFALVGADFENTLGGEIGGGGTIDVSGGTFTNNGTINPGASPGELTIDGAFVQGADGVLTVEIDGSGGDSLVVSGTATFAGIIDVVFLDGFLPLAGETLNFIDAAEVIDNGVEFTGLNYAGGLLGVQLAGGVASFVAISGSGDTFVEPFEIIVGETGVGSLMIDAGQVLASGYLSVGEESTGVGTLVLTNNSQVTIEGSSYIGNFGTGNATISGGATAVFEGDGVDHLIIGAEQGSTGSLVVEGAGTSVTTRGEDNTVQVGLAGTGTLTVQDGAALNTLWLEAGRAGQGNVTLNGLGTEVTVSNDDGLFSDPDSTDGGFVRVGRDDGSSGTLQVLGGARLEIRNGVGVNEDTSDLGLQVARNAGSNGAVLVDGEGSIIAVSQAGPSDPDNGFFGPFVTVGRSGQGNLTVSSGGDLTLAGDSATLRMGIEAVGNGAVVIDGAGSAIAVDGADSGIIVGDAGVGALSIDNGASVVKSGPGGFFNLGETATGQGALEVTGGSQLSVEGSTAIGVFGTGEATISGGATAIFESDGFDNLVVAAEAGSAGTLVIEGPGTTVTTRGEDNTVQVGRGGTGELVVSGGASLSTLQLEAGREGTGTITIQGAGTIVTASNDEGLFSGEFFDAAGFVSVGNKVGSDGTIEVLNGGRLEVRNGQGVNENTTEPGLYIARDAGSTGSVVIDGAGSEIVLSQTAPADPDNGVFGPFMPVGLRGSGSLEIRNGGQLSLTGENSDLTLGRRETGDGTVLVDGPDSSITLTGEEVYSSIGREGSGQMTLSNGADFSLVGGDDFVALDVGRDGGGVGNLLIQSGATLSVQGGDANTRFRIGRNEGSDGRVVIEGADSLLSVGGTNAQDSFGNRIEVGKEGQGRLETRDGARVVAERVDIGFGISGAGTAVVDNATWEIGGNFQVGREGSGTLTIENGGSVTAGGDFNAIASAGGSTGSVTVDATSSLTLSGFLSVGSGSFDPFGEFGQDLVAAGSLAINGGTVIAEEANVGGHERGQGTVAVDGAGALFDAGAGLVIGETGQGTVTLLNGGEVQAEFISVGVNGSLGGNGLVDGGLSLNGGTIDPGLSPGQLSIDGDFNLNEGLLRIEIAGQTPVSGHDVVSATGNVNFNGGLVQFDLDPGFVAESGDSFTFLTHGSFFESNSVSYRMTGIVAAEASFAFSGNAGSRTLDLLGDGVVSGDGVILDGGDRDDFDRGSATADLLEGGGGSDTLGGAGGNDTLSGGFGGDTFVITLAPLDLGAPSAAITLTDFAPGQDVIEVIGWNSTSPDGIGVSSVTSGTLLDFGGGYAIFLEGLPGYVLDPNDFVFRVLADGDVSTPFEGEIVVGTDFANGSLEISGGAEVVAQRVLVGGQPGAFGSLEVTGAGSRLTTSGLDAIIEVGRSGTGEMTVSGGAAVDGLWIDVARDGAGTVTATGAGTEINLSNDFGTYLPPDDDDAGFFRIGRNAGSQGALNVLAGAVINVAAGPGFNSPVLQIAREDGSTGSVLVDGAGSQINITQTDPVDPDNDIFGPSLQLRSGDASMTIRNGGAVSLFGQDSTVFVGRGNPEDSTVLAQSRLEILSGGRLTIDGDDAFAGMNIGRYANGNGSVLVRGEGSELLLQGVEPNINVGRLGTGELTIDQGGLVTATFMNVGREVGSRGSVLIDGSSDGAQRSELRLAGQDVDGFGAFLQVGRLGEGNFTVQGGALLTIDGEGGEFPGFNLGREAGSVGTMTVDGLGSEVIVSNGAGDVAGSLGTINIGRAGDGSLDLTQGGQVVNAAGGYTFVGREAGSNGALVVDGVDGTATLFDAGAVLVVGAGFDFDSGEVLFDDGGTGSVTIANGGTVRAGVAEGDGIADIFIGSGGTVTVQAGGTLIGDVENDGGTLINGNSPGTAVFGGDFTMNAGTLEVELGGTVSGAFDLYQIAGEAKLNGGVFEFVVIDGYAPQAGDSFGFLTAGDGLTAEVEALSFILRGVGQGFDFAVDFSGGDADFVVLNDNGAGDAAIFLGGTGGDDFIGGAGDDRLDGGGGRDSLTGGDGSDLFILRAEDGADVLELADVIADFEIGIDSLGLVDGLSVGDLAVTATQGGDAAIALQSSGAFLAVLQGISVSEVNLDVFSAVV</sequence>
<organism evidence="6 7">
    <name type="scientific">Pelagibius litoralis</name>
    <dbReference type="NCBI Taxonomy" id="374515"/>
    <lineage>
        <taxon>Bacteria</taxon>
        <taxon>Pseudomonadati</taxon>
        <taxon>Pseudomonadota</taxon>
        <taxon>Alphaproteobacteria</taxon>
        <taxon>Rhodospirillales</taxon>
        <taxon>Rhodovibrionaceae</taxon>
        <taxon>Pelagibius</taxon>
    </lineage>
</organism>
<dbReference type="InterPro" id="IPR039005">
    <property type="entry name" value="CSPG_rpt"/>
</dbReference>
<evidence type="ECO:0000313" key="7">
    <source>
        <dbReference type="Proteomes" id="UP000761264"/>
    </source>
</evidence>
<feature type="region of interest" description="Disordered" evidence="4">
    <location>
        <begin position="655"/>
        <end position="674"/>
    </location>
</feature>
<reference evidence="6" key="1">
    <citation type="submission" date="2020-03" db="EMBL/GenBank/DDBJ databases">
        <title>Genome of Pelagibius litoralis DSM 21314T.</title>
        <authorList>
            <person name="Wang G."/>
        </authorList>
    </citation>
    <scope>NUCLEOTIDE SEQUENCE</scope>
    <source>
        <strain evidence="6">DSM 21314</strain>
    </source>
</reference>
<dbReference type="InterPro" id="IPR018511">
    <property type="entry name" value="Hemolysin-typ_Ca-bd_CS"/>
</dbReference>
<dbReference type="Gene3D" id="2.150.10.10">
    <property type="entry name" value="Serralysin-like metalloprotease, C-terminal"/>
    <property type="match status" value="2"/>
</dbReference>
<dbReference type="Pfam" id="PF16184">
    <property type="entry name" value="Cadherin_3"/>
    <property type="match status" value="2"/>
</dbReference>
<dbReference type="PROSITE" id="PS50268">
    <property type="entry name" value="CADHERIN_2"/>
    <property type="match status" value="1"/>
</dbReference>
<comment type="caution">
    <text evidence="6">The sequence shown here is derived from an EMBL/GenBank/DDBJ whole genome shotgun (WGS) entry which is preliminary data.</text>
</comment>
<feature type="compositionally biased region" description="Low complexity" evidence="4">
    <location>
        <begin position="363"/>
        <end position="376"/>
    </location>
</feature>
<feature type="region of interest" description="Disordered" evidence="4">
    <location>
        <begin position="352"/>
        <end position="438"/>
    </location>
</feature>
<dbReference type="RefSeq" id="WP_167227092.1">
    <property type="nucleotide sequence ID" value="NZ_JAAQPH010000014.1"/>
</dbReference>
<feature type="compositionally biased region" description="Polar residues" evidence="4">
    <location>
        <begin position="400"/>
        <end position="418"/>
    </location>
</feature>
<evidence type="ECO:0000256" key="4">
    <source>
        <dbReference type="SAM" id="MobiDB-lite"/>
    </source>
</evidence>
<dbReference type="InterPro" id="IPR010221">
    <property type="entry name" value="VCBS_dom"/>
</dbReference>
<keyword evidence="2" id="KW-0677">Repeat</keyword>
<evidence type="ECO:0000256" key="3">
    <source>
        <dbReference type="ARBA" id="ARBA00023180"/>
    </source>
</evidence>
<dbReference type="NCBIfam" id="TIGR01965">
    <property type="entry name" value="VCBS_repeat"/>
    <property type="match status" value="1"/>
</dbReference>
<keyword evidence="3" id="KW-0325">Glycoprotein</keyword>
<dbReference type="EMBL" id="JAAQPH010000014">
    <property type="protein sequence ID" value="NIA70460.1"/>
    <property type="molecule type" value="Genomic_DNA"/>
</dbReference>
<keyword evidence="7" id="KW-1185">Reference proteome</keyword>
<dbReference type="InterPro" id="IPR051561">
    <property type="entry name" value="FRAS1_ECM"/>
</dbReference>
<accession>A0A967EZU8</accession>
<dbReference type="PANTHER" id="PTHR45739:SF8">
    <property type="entry name" value="FRAS1-RELATED EXTRACELLULAR MATRIX PROTEIN 1"/>
    <property type="match status" value="1"/>
</dbReference>
<dbReference type="GO" id="GO:0005509">
    <property type="term" value="F:calcium ion binding"/>
    <property type="evidence" value="ECO:0007669"/>
    <property type="project" value="InterPro"/>
</dbReference>
<evidence type="ECO:0000313" key="6">
    <source>
        <dbReference type="EMBL" id="NIA70460.1"/>
    </source>
</evidence>
<evidence type="ECO:0000256" key="2">
    <source>
        <dbReference type="ARBA" id="ARBA00022737"/>
    </source>
</evidence>
<dbReference type="InterPro" id="IPR030895">
    <property type="entry name" value="T5SS_PEPC_rpt"/>
</dbReference>
<feature type="compositionally biased region" description="Acidic residues" evidence="4">
    <location>
        <begin position="309"/>
        <end position="324"/>
    </location>
</feature>
<dbReference type="GO" id="GO:0007156">
    <property type="term" value="P:homophilic cell adhesion via plasma membrane adhesion molecules"/>
    <property type="evidence" value="ECO:0007669"/>
    <property type="project" value="InterPro"/>
</dbReference>
<dbReference type="PROSITE" id="PS00330">
    <property type="entry name" value="HEMOLYSIN_CALCIUM"/>
    <property type="match status" value="2"/>
</dbReference>
<dbReference type="GO" id="GO:0016020">
    <property type="term" value="C:membrane"/>
    <property type="evidence" value="ECO:0007669"/>
    <property type="project" value="InterPro"/>
</dbReference>
<protein>
    <submittedName>
        <fullName evidence="6">Cadherin-like domain-containing protein</fullName>
    </submittedName>
</protein>
<dbReference type="SUPFAM" id="SSF51126">
    <property type="entry name" value="Pectin lyase-like"/>
    <property type="match status" value="1"/>
</dbReference>
<dbReference type="InterPro" id="IPR002126">
    <property type="entry name" value="Cadherin-like_dom"/>
</dbReference>
<dbReference type="InterPro" id="IPR011050">
    <property type="entry name" value="Pectin_lyase_fold/virulence"/>
</dbReference>
<dbReference type="PROSITE" id="PS51854">
    <property type="entry name" value="CSPG"/>
    <property type="match status" value="2"/>
</dbReference>
<gene>
    <name evidence="6" type="ORF">HBA54_17830</name>
</gene>
<keyword evidence="1" id="KW-0732">Signal</keyword>